<feature type="compositionally biased region" description="Polar residues" evidence="1">
    <location>
        <begin position="334"/>
        <end position="345"/>
    </location>
</feature>
<sequence length="420" mass="46999">MDVDDFQDENGNRKQSKKKQDSKDKIKQEKRKSLEKDQTKDNMHNKEKEKHKDNDKKSKKSEKGTKKQLDSSTSEKDEIDGEAVTKKSKAKKRKLEISSDEEVINVENNQDDEDDDEVIVKKSQLKKKGKKKPKLFDSDEDEDPIPKEKKARKSRKIVHVGGSDGYTEEEIPEPKPKTTFMDKFLASKSPSKDTGSSKALKPEPAKNLGTAKKPEEVKPTVSASAFFGDTSIHRVERKVMPAKKTIVDLELHSDDEFERTLELIDEEELTGLKLASKARDQSVQSPEKKPLILAPDTPVSKQKAKMEFIMNRHERKTEAPATKKTPEKKVSPAKQGSENKTSPGKQESDEIPEKTCIAEVVTGGGAENCLEGLTFVITGVLDSFERDEAKVAVERYGGKVTGNVSKKTDYLSKITKGSVL</sequence>
<dbReference type="AlphaFoldDB" id="A0A9D4LNE1"/>
<dbReference type="SUPFAM" id="SSF52113">
    <property type="entry name" value="BRCT domain"/>
    <property type="match status" value="1"/>
</dbReference>
<proteinExistence type="predicted"/>
<protein>
    <recommendedName>
        <fullName evidence="2">BRCT domain-containing protein</fullName>
    </recommendedName>
</protein>
<keyword evidence="4" id="KW-1185">Reference proteome</keyword>
<feature type="compositionally biased region" description="Polar residues" evidence="1">
    <location>
        <begin position="188"/>
        <end position="197"/>
    </location>
</feature>
<dbReference type="PROSITE" id="PS50172">
    <property type="entry name" value="BRCT"/>
    <property type="match status" value="1"/>
</dbReference>
<dbReference type="Pfam" id="PF00533">
    <property type="entry name" value="BRCT"/>
    <property type="match status" value="1"/>
</dbReference>
<dbReference type="Gene3D" id="3.40.50.10190">
    <property type="entry name" value="BRCT domain"/>
    <property type="match status" value="1"/>
</dbReference>
<organism evidence="3 4">
    <name type="scientific">Dreissena polymorpha</name>
    <name type="common">Zebra mussel</name>
    <name type="synonym">Mytilus polymorpha</name>
    <dbReference type="NCBI Taxonomy" id="45954"/>
    <lineage>
        <taxon>Eukaryota</taxon>
        <taxon>Metazoa</taxon>
        <taxon>Spiralia</taxon>
        <taxon>Lophotrochozoa</taxon>
        <taxon>Mollusca</taxon>
        <taxon>Bivalvia</taxon>
        <taxon>Autobranchia</taxon>
        <taxon>Heteroconchia</taxon>
        <taxon>Euheterodonta</taxon>
        <taxon>Imparidentia</taxon>
        <taxon>Neoheterodontei</taxon>
        <taxon>Myida</taxon>
        <taxon>Dreissenoidea</taxon>
        <taxon>Dreissenidae</taxon>
        <taxon>Dreissena</taxon>
    </lineage>
</organism>
<dbReference type="Proteomes" id="UP000828390">
    <property type="component" value="Unassembled WGS sequence"/>
</dbReference>
<reference evidence="3" key="1">
    <citation type="journal article" date="2019" name="bioRxiv">
        <title>The Genome of the Zebra Mussel, Dreissena polymorpha: A Resource for Invasive Species Research.</title>
        <authorList>
            <person name="McCartney M.A."/>
            <person name="Auch B."/>
            <person name="Kono T."/>
            <person name="Mallez S."/>
            <person name="Zhang Y."/>
            <person name="Obille A."/>
            <person name="Becker A."/>
            <person name="Abrahante J.E."/>
            <person name="Garbe J."/>
            <person name="Badalamenti J.P."/>
            <person name="Herman A."/>
            <person name="Mangelson H."/>
            <person name="Liachko I."/>
            <person name="Sullivan S."/>
            <person name="Sone E.D."/>
            <person name="Koren S."/>
            <person name="Silverstein K.A.T."/>
            <person name="Beckman K.B."/>
            <person name="Gohl D.M."/>
        </authorList>
    </citation>
    <scope>NUCLEOTIDE SEQUENCE</scope>
    <source>
        <strain evidence="3">Duluth1</strain>
        <tissue evidence="3">Whole animal</tissue>
    </source>
</reference>
<accession>A0A9D4LNE1</accession>
<evidence type="ECO:0000259" key="2">
    <source>
        <dbReference type="PROSITE" id="PS50172"/>
    </source>
</evidence>
<name>A0A9D4LNE1_DREPO</name>
<evidence type="ECO:0000313" key="3">
    <source>
        <dbReference type="EMBL" id="KAH3859886.1"/>
    </source>
</evidence>
<feature type="compositionally biased region" description="Basic and acidic residues" evidence="1">
    <location>
        <begin position="18"/>
        <end position="76"/>
    </location>
</feature>
<feature type="compositionally biased region" description="Basic residues" evidence="1">
    <location>
        <begin position="123"/>
        <end position="133"/>
    </location>
</feature>
<feature type="compositionally biased region" description="Acidic residues" evidence="1">
    <location>
        <begin position="98"/>
        <end position="117"/>
    </location>
</feature>
<feature type="region of interest" description="Disordered" evidence="1">
    <location>
        <begin position="1"/>
        <end position="219"/>
    </location>
</feature>
<dbReference type="EMBL" id="JAIWYP010000003">
    <property type="protein sequence ID" value="KAH3859886.1"/>
    <property type="molecule type" value="Genomic_DNA"/>
</dbReference>
<evidence type="ECO:0000256" key="1">
    <source>
        <dbReference type="SAM" id="MobiDB-lite"/>
    </source>
</evidence>
<comment type="caution">
    <text evidence="3">The sequence shown here is derived from an EMBL/GenBank/DDBJ whole genome shotgun (WGS) entry which is preliminary data.</text>
</comment>
<reference evidence="3" key="2">
    <citation type="submission" date="2020-11" db="EMBL/GenBank/DDBJ databases">
        <authorList>
            <person name="McCartney M.A."/>
            <person name="Auch B."/>
            <person name="Kono T."/>
            <person name="Mallez S."/>
            <person name="Becker A."/>
            <person name="Gohl D.M."/>
            <person name="Silverstein K.A.T."/>
            <person name="Koren S."/>
            <person name="Bechman K.B."/>
            <person name="Herman A."/>
            <person name="Abrahante J.E."/>
            <person name="Garbe J."/>
        </authorList>
    </citation>
    <scope>NUCLEOTIDE SEQUENCE</scope>
    <source>
        <strain evidence="3">Duluth1</strain>
        <tissue evidence="3">Whole animal</tissue>
    </source>
</reference>
<gene>
    <name evidence="3" type="ORF">DPMN_102707</name>
</gene>
<feature type="compositionally biased region" description="Basic and acidic residues" evidence="1">
    <location>
        <begin position="304"/>
        <end position="318"/>
    </location>
</feature>
<evidence type="ECO:0000313" key="4">
    <source>
        <dbReference type="Proteomes" id="UP000828390"/>
    </source>
</evidence>
<feature type="domain" description="BRCT" evidence="2">
    <location>
        <begin position="365"/>
        <end position="411"/>
    </location>
</feature>
<dbReference type="InterPro" id="IPR001357">
    <property type="entry name" value="BRCT_dom"/>
</dbReference>
<feature type="compositionally biased region" description="Basic residues" evidence="1">
    <location>
        <begin position="149"/>
        <end position="158"/>
    </location>
</feature>
<dbReference type="InterPro" id="IPR036420">
    <property type="entry name" value="BRCT_dom_sf"/>
</dbReference>
<feature type="region of interest" description="Disordered" evidence="1">
    <location>
        <begin position="276"/>
        <end position="351"/>
    </location>
</feature>